<dbReference type="InterPro" id="IPR036779">
    <property type="entry name" value="LysM_dom_sf"/>
</dbReference>
<evidence type="ECO:0000256" key="3">
    <source>
        <dbReference type="ARBA" id="ARBA00008682"/>
    </source>
</evidence>
<dbReference type="InterPro" id="IPR018392">
    <property type="entry name" value="LysM"/>
</dbReference>
<dbReference type="Gene3D" id="3.10.350.10">
    <property type="entry name" value="LysM domain"/>
    <property type="match status" value="1"/>
</dbReference>
<dbReference type="InterPro" id="IPR001579">
    <property type="entry name" value="Glyco_hydro_18_chit_AS"/>
</dbReference>
<evidence type="ECO:0000313" key="19">
    <source>
        <dbReference type="Proteomes" id="UP000014480"/>
    </source>
</evidence>
<comment type="caution">
    <text evidence="15">Lacks conserved residue(s) required for the propagation of feature annotation.</text>
</comment>
<dbReference type="OrthoDB" id="4849936at2759"/>
<evidence type="ECO:0000256" key="8">
    <source>
        <dbReference type="ARBA" id="ARBA00022801"/>
    </source>
</evidence>
<feature type="region of interest" description="Disordered" evidence="16">
    <location>
        <begin position="930"/>
        <end position="955"/>
    </location>
</feature>
<dbReference type="EMBL" id="AMCV02000039">
    <property type="protein sequence ID" value="TDZ15614.1"/>
    <property type="molecule type" value="Genomic_DNA"/>
</dbReference>
<keyword evidence="6" id="KW-0147">Chitin-binding</keyword>
<dbReference type="InterPro" id="IPR011583">
    <property type="entry name" value="Chitinase_II/V-like_cat"/>
</dbReference>
<comment type="subcellular location">
    <subcellularLocation>
        <location evidence="2">Secreted</location>
    </subcellularLocation>
</comment>
<accession>N4ULT4</accession>
<keyword evidence="5" id="KW-0964">Secreted</keyword>
<dbReference type="PROSITE" id="PS01095">
    <property type="entry name" value="GH18_1"/>
    <property type="match status" value="1"/>
</dbReference>
<evidence type="ECO:0000256" key="9">
    <source>
        <dbReference type="ARBA" id="ARBA00022825"/>
    </source>
</evidence>
<dbReference type="GO" id="GO:0004252">
    <property type="term" value="F:serine-type endopeptidase activity"/>
    <property type="evidence" value="ECO:0007669"/>
    <property type="project" value="InterPro"/>
</dbReference>
<organism evidence="18 19">
    <name type="scientific">Colletotrichum orbiculare (strain 104-T / ATCC 96160 / CBS 514.97 / LARS 414 / MAFF 240422)</name>
    <name type="common">Cucumber anthracnose fungus</name>
    <name type="synonym">Colletotrichum lagenarium</name>
    <dbReference type="NCBI Taxonomy" id="1213857"/>
    <lineage>
        <taxon>Eukaryota</taxon>
        <taxon>Fungi</taxon>
        <taxon>Dikarya</taxon>
        <taxon>Ascomycota</taxon>
        <taxon>Pezizomycotina</taxon>
        <taxon>Sordariomycetes</taxon>
        <taxon>Hypocreomycetidae</taxon>
        <taxon>Glomerellales</taxon>
        <taxon>Glomerellaceae</taxon>
        <taxon>Colletotrichum</taxon>
        <taxon>Colletotrichum orbiculare species complex</taxon>
    </lineage>
</organism>
<dbReference type="CDD" id="cd00118">
    <property type="entry name" value="LysM"/>
    <property type="match status" value="1"/>
</dbReference>
<dbReference type="PROSITE" id="PS00138">
    <property type="entry name" value="SUBTILASE_SER"/>
    <property type="match status" value="1"/>
</dbReference>
<feature type="signal peptide" evidence="17">
    <location>
        <begin position="1"/>
        <end position="23"/>
    </location>
</feature>
<keyword evidence="12" id="KW-0119">Carbohydrate metabolism</keyword>
<reference evidence="19" key="1">
    <citation type="journal article" date="2013" name="New Phytol.">
        <title>Comparative genomic and transcriptomic analyses reveal the hemibiotrophic stage shift of Colletotrichum fungi.</title>
        <authorList>
            <person name="Gan P."/>
            <person name="Ikeda K."/>
            <person name="Irieda H."/>
            <person name="Narusaka M."/>
            <person name="O'Connell R.J."/>
            <person name="Narusaka Y."/>
            <person name="Takano Y."/>
            <person name="Kubo Y."/>
            <person name="Shirasu K."/>
        </authorList>
    </citation>
    <scope>NUCLEOTIDE SEQUENCE [LARGE SCALE GENOMIC DNA]</scope>
    <source>
        <strain evidence="19">104-T / ATCC 96160 / CBS 514.97 / LARS 414 / MAFF 240422</strain>
    </source>
</reference>
<dbReference type="eggNOG" id="KOG2806">
    <property type="taxonomic scope" value="Eukaryota"/>
</dbReference>
<comment type="caution">
    <text evidence="18">The sequence shown here is derived from an EMBL/GenBank/DDBJ whole genome shotgun (WGS) entry which is preliminary data.</text>
</comment>
<sequence length="2047" mass="221492">MPQNRLRRTAAIVLAILSSAATAVRTSVEGNPLQSLDFCPRSCLESPWQADWNNFYSIDELRLCAEPMLLTFATFNPIDDADIQVKIRACTAGNTTFTKALAAASVPKPLYTSKSATASASNDSHVQKHRDNRVVDEDDEHPLPLCRASTSVNTTARWISGKTEKISTAADVSAADGIIGAIRNIQEFLRNPINCDEAVVYGYRQGVLVGLHAGSDIANRELAVGFVDRIVDRLLDDSQSDNGLGRLIVQVCGDDSNSSNQHVGLAIDSTGDFAWVQGALRSWSEARCVSHLGSQSLAEDDKWPMEIPIIRRESSGMSKRAPPTPRPDGTCVSYVVQNQDTCSAIAIKYDIKENDLYKYNEQTYGWGGCTLLPGQRICVGPGTPRMPAENPDAECGPTKPGTKAPTGSQKMQDLSPCPLKACCNIWGKCGIDSDFCVPTESTTGNPGTARPNTNGCVQNCGMELETGSPPAQFMKVGYYEAWNHQRPCLHMTPQQIPSSYTHIHFSFAEITPSFGVSLGKLGDVFDEFKGLSGFKRIVAFGGWALSTEPATYQLFPNAVKPANRATFAQACVDFVLTHGLDGVDFDWEYPAQPDIPGIPPGDPQEAEDYLEFVKLVREKMPGDKTISIAAPASYWYLKQFLIAEMSEHLDYIIYMTYDLHGQWDFGSKWAQPGCPAGNCLRSHVNMTETMSSLAMVTKAGVPSAKIVVGVSSYGRSFKMTDASCSGPFCTYTGKESGAAKGKCTGTGGYISNGEINEVIAEGRAKKQWTDETESDYLVYDDGEWVAYMDDANKQARIAKYRSLNFGGSTDWAVDLQGDPGAYNGEVVYLDPKVYDNTPAQCSPPCLFVFPPRALPSATTITIPAYTTSIVMQGGSTKTITVNPPRLTLSSMSFSNVNVTSGSTAGTIRPSGSVDLPRITTVIDGESRTIQLPPWPAITNGPPSNWTTRPPTSDEPLIPITETPKDEDDWIQPEEPKPPFAEVPFDDWPDMELVPVPTPVPDEGEDDDNGKHKSSCRLWFFFICVAWDDWDINIRGWEFNMPPSLWGPGPPRLDQIRLPPGFTIKGTLPPWPKMTILPGGKPVPPPKPADCTPAEASLCFTTSSFATTVSNSETKTTATQVNSRCATITGCNFRDAEATRTRNVCTLTPIPAALRAGDAKETMAANSSSLHRRDEPNEPDWRTCQIGGGVQGFIFLKTTQDPTMRGSVLGFLRRREAAFNERRLVGRWHEVRADSLDWTSFFYVWNVDETTKNWLRSDSMPGVSFIRSPYQGDYENTPTTMSRSNSAVPAANDSLAAVDMSMSDETDSPAHLEKRVYDSETTKSWHLSQLSFAAGVAWDKDGAKLGHGPTASEYTYDYDDNFGRGQTIYIIEGDWIPNAPEYLQSRRAAPLQCHAWGPRWSVSSELTEHGYLVASYAGGTNVGVARNAELVLVPYELNSRAPKERLLEALVLIANDCADKPPNSCVVNISWGDREHDISGRDTQARDLMSAMANRLGVVFVLAAGNTGRPTAGWPQIAKNVIGMMVVGATDRDGVRTRGSSYWDDDRINIWAPGAGLPLPPDRLASEQLMEGKGTSYAAPQVAGLVAYLRADPGYLDSAEDVSPGGIKSSIANFYSRRLHLLNTPDGYTRRTIWNGQETCAQAKPPGLVGRRQADSCPLPGSGGGGGGGGQDVRGPPVEYRSGTPAGPVCSANCGKLCTGYYCVPTPTGTAPDFTPPPTPTSCENPTTVTECVGGPREGACFTATRCPTSGGGGGGGGGNGGGSGGGGRITSAPAPTRPVETDFISCTHRGRNPDRPVAHCICDGSTFPVSVETRVTPHESCAYVTKPTRTFNPGDITGSPPKTTDTANCRVCSVANDNNLDCTSLANCSPQTTDIDNCRVCSVVDHNNLGCTSIAGCTTKPSPTPTPTPTPKKCIVAKVFQQQHPVMRLGSGVDVWVDGVKVCDVVSGSYLILPETAVAENCQAGGRVYMTNNGLTLDYYDEDGAKHSDWTRKGERWNECCIQSSNGQSCADCRHWEYVYHNGNCDSKCPTPELCRRMDCQWDATCD</sequence>
<dbReference type="SMART" id="SM00636">
    <property type="entry name" value="Glyco_18"/>
    <property type="match status" value="1"/>
</dbReference>
<dbReference type="Gene3D" id="3.40.50.200">
    <property type="entry name" value="Peptidase S8/S53 domain"/>
    <property type="match status" value="1"/>
</dbReference>
<dbReference type="InterPro" id="IPR036852">
    <property type="entry name" value="Peptidase_S8/S53_dom_sf"/>
</dbReference>
<evidence type="ECO:0000256" key="4">
    <source>
        <dbReference type="ARBA" id="ARBA00012729"/>
    </source>
</evidence>
<gene>
    <name evidence="18" type="primary">KTXA</name>
    <name evidence="18" type="ORF">Cob_v011430</name>
</gene>
<dbReference type="SUPFAM" id="SSF57016">
    <property type="entry name" value="Plant lectins/antimicrobial peptides"/>
    <property type="match status" value="1"/>
</dbReference>
<dbReference type="InterPro" id="IPR001223">
    <property type="entry name" value="Glyco_hydro18_cat"/>
</dbReference>
<dbReference type="PROSITE" id="PS51782">
    <property type="entry name" value="LYSM"/>
    <property type="match status" value="1"/>
</dbReference>
<keyword evidence="13" id="KW-0326">Glycosidase</keyword>
<evidence type="ECO:0000256" key="1">
    <source>
        <dbReference type="ARBA" id="ARBA00000822"/>
    </source>
</evidence>
<dbReference type="PANTHER" id="PTHR47700">
    <property type="entry name" value="V CHITINASE, PUTATIVE (AFU_ORTHOLOGUE AFUA_6G13720)-RELATED"/>
    <property type="match status" value="1"/>
</dbReference>
<keyword evidence="17" id="KW-0732">Signal</keyword>
<dbReference type="CDD" id="cd02878">
    <property type="entry name" value="GH18_zymocin_alpha"/>
    <property type="match status" value="1"/>
</dbReference>
<dbReference type="GO" id="GO:0006508">
    <property type="term" value="P:proteolysis"/>
    <property type="evidence" value="ECO:0007669"/>
    <property type="project" value="UniProtKB-KW"/>
</dbReference>
<dbReference type="InterPro" id="IPR023828">
    <property type="entry name" value="Peptidase_S8_Ser-AS"/>
</dbReference>
<dbReference type="SUPFAM" id="SSF51445">
    <property type="entry name" value="(Trans)glycosidases"/>
    <property type="match status" value="1"/>
</dbReference>
<dbReference type="PANTHER" id="PTHR47700:SF2">
    <property type="entry name" value="CHITINASE"/>
    <property type="match status" value="1"/>
</dbReference>
<dbReference type="Pfam" id="PF00082">
    <property type="entry name" value="Peptidase_S8"/>
    <property type="match status" value="1"/>
</dbReference>
<feature type="chain" id="PRO_5043982842" description="chitinase" evidence="17">
    <location>
        <begin position="24"/>
        <end position="2047"/>
    </location>
</feature>
<feature type="compositionally biased region" description="Gly residues" evidence="16">
    <location>
        <begin position="1757"/>
        <end position="1768"/>
    </location>
</feature>
<dbReference type="InterPro" id="IPR017853">
    <property type="entry name" value="GH"/>
</dbReference>
<evidence type="ECO:0000256" key="6">
    <source>
        <dbReference type="ARBA" id="ARBA00022669"/>
    </source>
</evidence>
<dbReference type="STRING" id="1213857.N4ULT4"/>
<comment type="similarity">
    <text evidence="3">Belongs to the glycosyl hydrolase 18 family. Chitinase class V subfamily.</text>
</comment>
<dbReference type="Pfam" id="PF01476">
    <property type="entry name" value="LysM"/>
    <property type="match status" value="1"/>
</dbReference>
<dbReference type="GO" id="GO:0006032">
    <property type="term" value="P:chitin catabolic process"/>
    <property type="evidence" value="ECO:0007669"/>
    <property type="project" value="UniProtKB-KW"/>
</dbReference>
<name>N4ULT4_COLOR</name>
<comment type="similarity">
    <text evidence="15">Belongs to the peptidase S8 family.</text>
</comment>
<evidence type="ECO:0000256" key="2">
    <source>
        <dbReference type="ARBA" id="ARBA00004613"/>
    </source>
</evidence>
<keyword evidence="19" id="KW-1185">Reference proteome</keyword>
<dbReference type="GO" id="GO:0000272">
    <property type="term" value="P:polysaccharide catabolic process"/>
    <property type="evidence" value="ECO:0007669"/>
    <property type="project" value="UniProtKB-KW"/>
</dbReference>
<dbReference type="PROSITE" id="PS51892">
    <property type="entry name" value="SUBTILASE"/>
    <property type="match status" value="1"/>
</dbReference>
<keyword evidence="14" id="KW-0624">Polysaccharide degradation</keyword>
<comment type="catalytic activity">
    <reaction evidence="1">
        <text>Random endo-hydrolysis of N-acetyl-beta-D-glucosaminide (1-&gt;4)-beta-linkages in chitin and chitodextrins.</text>
        <dbReference type="EC" id="3.2.1.14"/>
    </reaction>
</comment>
<dbReference type="HOGENOM" id="CLU_233172_0_0_1"/>
<feature type="region of interest" description="Disordered" evidence="16">
    <location>
        <begin position="388"/>
        <end position="410"/>
    </location>
</feature>
<evidence type="ECO:0000256" key="11">
    <source>
        <dbReference type="ARBA" id="ARBA00023026"/>
    </source>
</evidence>
<proteinExistence type="inferred from homology"/>
<dbReference type="InterPro" id="IPR036861">
    <property type="entry name" value="Endochitinase-like_sf"/>
</dbReference>
<dbReference type="GO" id="GO:0005576">
    <property type="term" value="C:extracellular region"/>
    <property type="evidence" value="ECO:0007669"/>
    <property type="project" value="UniProtKB-SubCell"/>
</dbReference>
<dbReference type="GO" id="GO:0008843">
    <property type="term" value="F:endochitinase activity"/>
    <property type="evidence" value="ECO:0007669"/>
    <property type="project" value="UniProtKB-EC"/>
</dbReference>
<evidence type="ECO:0000256" key="13">
    <source>
        <dbReference type="ARBA" id="ARBA00023295"/>
    </source>
</evidence>
<evidence type="ECO:0000256" key="15">
    <source>
        <dbReference type="PROSITE-ProRule" id="PRU01240"/>
    </source>
</evidence>
<evidence type="ECO:0000256" key="7">
    <source>
        <dbReference type="ARBA" id="ARBA00022670"/>
    </source>
</evidence>
<dbReference type="SUPFAM" id="SSF52743">
    <property type="entry name" value="Subtilisin-like"/>
    <property type="match status" value="1"/>
</dbReference>
<evidence type="ECO:0000256" key="17">
    <source>
        <dbReference type="SAM" id="SignalP"/>
    </source>
</evidence>
<dbReference type="SUPFAM" id="SSF54106">
    <property type="entry name" value="LysM domain"/>
    <property type="match status" value="1"/>
</dbReference>
<feature type="region of interest" description="Disordered" evidence="16">
    <location>
        <begin position="1757"/>
        <end position="1776"/>
    </location>
</feature>
<dbReference type="InterPro" id="IPR053214">
    <property type="entry name" value="LysM12-like"/>
</dbReference>
<keyword evidence="10" id="KW-0146">Chitin degradation</keyword>
<evidence type="ECO:0000256" key="12">
    <source>
        <dbReference type="ARBA" id="ARBA00023277"/>
    </source>
</evidence>
<keyword evidence="9" id="KW-0720">Serine protease</keyword>
<dbReference type="InterPro" id="IPR000209">
    <property type="entry name" value="Peptidase_S8/S53_dom"/>
</dbReference>
<protein>
    <recommendedName>
        <fullName evidence="4">chitinase</fullName>
        <ecNumber evidence="4">3.2.1.14</ecNumber>
    </recommendedName>
</protein>
<evidence type="ECO:0000256" key="5">
    <source>
        <dbReference type="ARBA" id="ARBA00022525"/>
    </source>
</evidence>
<dbReference type="EC" id="3.2.1.14" evidence="4"/>
<keyword evidence="7" id="KW-0645">Protease</keyword>
<dbReference type="SUPFAM" id="SSF54556">
    <property type="entry name" value="Chitinase insertion domain"/>
    <property type="match status" value="1"/>
</dbReference>
<keyword evidence="11" id="KW-0843">Virulence</keyword>
<evidence type="ECO:0000256" key="14">
    <source>
        <dbReference type="ARBA" id="ARBA00023326"/>
    </source>
</evidence>
<dbReference type="Pfam" id="PF00704">
    <property type="entry name" value="Glyco_hydro_18"/>
    <property type="match status" value="1"/>
</dbReference>
<dbReference type="CDD" id="cd00306">
    <property type="entry name" value="Peptidases_S8_S53"/>
    <property type="match status" value="1"/>
</dbReference>
<dbReference type="Proteomes" id="UP000014480">
    <property type="component" value="Unassembled WGS sequence"/>
</dbReference>
<dbReference type="GO" id="GO:0008061">
    <property type="term" value="F:chitin binding"/>
    <property type="evidence" value="ECO:0007669"/>
    <property type="project" value="UniProtKB-KW"/>
</dbReference>
<dbReference type="Gene3D" id="3.20.20.80">
    <property type="entry name" value="Glycosidases"/>
    <property type="match status" value="1"/>
</dbReference>
<evidence type="ECO:0000313" key="18">
    <source>
        <dbReference type="EMBL" id="TDZ15614.1"/>
    </source>
</evidence>
<reference evidence="19" key="2">
    <citation type="journal article" date="2019" name="Mol. Plant Microbe Interact.">
        <title>Genome sequence resources for four phytopathogenic fungi from the Colletotrichum orbiculare species complex.</title>
        <authorList>
            <person name="Gan P."/>
            <person name="Tsushima A."/>
            <person name="Narusaka M."/>
            <person name="Narusaka Y."/>
            <person name="Takano Y."/>
            <person name="Kubo Y."/>
            <person name="Shirasu K."/>
        </authorList>
    </citation>
    <scope>GENOME REANNOTATION</scope>
    <source>
        <strain evidence="19">104-T / ATCC 96160 / CBS 514.97 / LARS 414 / MAFF 240422</strain>
    </source>
</reference>
<evidence type="ECO:0000256" key="10">
    <source>
        <dbReference type="ARBA" id="ARBA00023024"/>
    </source>
</evidence>
<evidence type="ECO:0000256" key="16">
    <source>
        <dbReference type="SAM" id="MobiDB-lite"/>
    </source>
</evidence>
<keyword evidence="8" id="KW-0378">Hydrolase</keyword>
<dbReference type="Gene3D" id="3.10.50.10">
    <property type="match status" value="1"/>
</dbReference>
<dbReference type="SMART" id="SM00257">
    <property type="entry name" value="LysM"/>
    <property type="match status" value="1"/>
</dbReference>
<feature type="compositionally biased region" description="Polar residues" evidence="16">
    <location>
        <begin position="940"/>
        <end position="950"/>
    </location>
</feature>
<dbReference type="InterPro" id="IPR029070">
    <property type="entry name" value="Chitinase_insertion_sf"/>
</dbReference>
<dbReference type="PROSITE" id="PS51910">
    <property type="entry name" value="GH18_2"/>
    <property type="match status" value="1"/>
</dbReference>